<dbReference type="InterPro" id="IPR009069">
    <property type="entry name" value="Cys_alpha_HP_mot_SF"/>
</dbReference>
<evidence type="ECO:0000256" key="1">
    <source>
        <dbReference type="ARBA" id="ARBA00003875"/>
    </source>
</evidence>
<dbReference type="AlphaFoldDB" id="A0A139IBF7"/>
<dbReference type="PANTHER" id="PTHR46811:SF1">
    <property type="entry name" value="COILED-COIL-HELIX-COILED-COIL-HELIX DOMAIN-CONTAINING PROTEIN 7"/>
    <property type="match status" value="1"/>
</dbReference>
<keyword evidence="4" id="KW-1015">Disulfide bond</keyword>
<proteinExistence type="predicted"/>
<evidence type="ECO:0000256" key="3">
    <source>
        <dbReference type="ARBA" id="ARBA00023128"/>
    </source>
</evidence>
<dbReference type="PROSITE" id="PS51808">
    <property type="entry name" value="CHCH"/>
    <property type="match status" value="1"/>
</dbReference>
<evidence type="ECO:0000256" key="4">
    <source>
        <dbReference type="ARBA" id="ARBA00023157"/>
    </source>
</evidence>
<dbReference type="PANTHER" id="PTHR46811">
    <property type="entry name" value="COILED-COIL-HELIX-COILED-COIL-HELIX DOMAIN-CONTAINING PROTEIN 7"/>
    <property type="match status" value="1"/>
</dbReference>
<name>A0A139IBF7_9PEZI</name>
<sequence>MQWRTCSMSTILFADNNNSIDTLTMSSQTAGEGGGEDSEWKKGGARFTRSVWRDLYQPLVPLTDHAISKRNSEYFDPCQEAADRSLKCLRRNGGDRAMCMDYFDAYKACKKQWVWQ</sequence>
<dbReference type="GO" id="GO:0033108">
    <property type="term" value="P:mitochondrial respiratory chain complex assembly"/>
    <property type="evidence" value="ECO:0007669"/>
    <property type="project" value="TreeGrafter"/>
</dbReference>
<organism evidence="5 6">
    <name type="scientific">Pseudocercospora musae</name>
    <dbReference type="NCBI Taxonomy" id="113226"/>
    <lineage>
        <taxon>Eukaryota</taxon>
        <taxon>Fungi</taxon>
        <taxon>Dikarya</taxon>
        <taxon>Ascomycota</taxon>
        <taxon>Pezizomycotina</taxon>
        <taxon>Dothideomycetes</taxon>
        <taxon>Dothideomycetidae</taxon>
        <taxon>Mycosphaerellales</taxon>
        <taxon>Mycosphaerellaceae</taxon>
        <taxon>Pseudocercospora</taxon>
    </lineage>
</organism>
<evidence type="ECO:0008006" key="7">
    <source>
        <dbReference type="Google" id="ProtNLM"/>
    </source>
</evidence>
<comment type="function">
    <text evidence="1">Required for the assembly of cytochrome c oxidase.</text>
</comment>
<accession>A0A139IBF7</accession>
<dbReference type="STRING" id="113226.A0A139IBF7"/>
<evidence type="ECO:0000313" key="6">
    <source>
        <dbReference type="Proteomes" id="UP000073492"/>
    </source>
</evidence>
<gene>
    <name evidence="5" type="ORF">AC579_8588</name>
</gene>
<evidence type="ECO:0000313" key="5">
    <source>
        <dbReference type="EMBL" id="KXT11912.1"/>
    </source>
</evidence>
<evidence type="ECO:0000256" key="2">
    <source>
        <dbReference type="ARBA" id="ARBA00004569"/>
    </source>
</evidence>
<dbReference type="SUPFAM" id="SSF47072">
    <property type="entry name" value="Cysteine alpha-hairpin motif"/>
    <property type="match status" value="1"/>
</dbReference>
<dbReference type="InterPro" id="IPR051040">
    <property type="entry name" value="COX23"/>
</dbReference>
<comment type="caution">
    <text evidence="5">The sequence shown here is derived from an EMBL/GenBank/DDBJ whole genome shotgun (WGS) entry which is preliminary data.</text>
</comment>
<comment type="subcellular location">
    <subcellularLocation>
        <location evidence="2">Mitochondrion intermembrane space</location>
    </subcellularLocation>
</comment>
<dbReference type="GO" id="GO:0005758">
    <property type="term" value="C:mitochondrial intermembrane space"/>
    <property type="evidence" value="ECO:0007669"/>
    <property type="project" value="UniProtKB-SubCell"/>
</dbReference>
<reference evidence="5 6" key="1">
    <citation type="submission" date="2015-07" db="EMBL/GenBank/DDBJ databases">
        <title>Comparative genomics of the Sigatoka disease complex on banana suggests a link between parallel evolutionary changes in Pseudocercospora fijiensis and Pseudocercospora eumusae and increased virulence on the banana host.</title>
        <authorList>
            <person name="Chang T.-C."/>
            <person name="Salvucci A."/>
            <person name="Crous P.W."/>
            <person name="Stergiopoulos I."/>
        </authorList>
    </citation>
    <scope>NUCLEOTIDE SEQUENCE [LARGE SCALE GENOMIC DNA]</scope>
    <source>
        <strain evidence="5 6">CBS 116634</strain>
    </source>
</reference>
<dbReference type="EMBL" id="LFZO01000173">
    <property type="protein sequence ID" value="KXT11912.1"/>
    <property type="molecule type" value="Genomic_DNA"/>
</dbReference>
<dbReference type="OrthoDB" id="9971592at2759"/>
<dbReference type="Proteomes" id="UP000073492">
    <property type="component" value="Unassembled WGS sequence"/>
</dbReference>
<keyword evidence="6" id="KW-1185">Reference proteome</keyword>
<keyword evidence="3" id="KW-0496">Mitochondrion</keyword>
<protein>
    <recommendedName>
        <fullName evidence="7">CHCH domain-containing protein</fullName>
    </recommendedName>
</protein>